<feature type="signal peptide" evidence="2">
    <location>
        <begin position="1"/>
        <end position="18"/>
    </location>
</feature>
<dbReference type="OMA" id="RNYPSDR"/>
<keyword evidence="4" id="KW-1185">Reference proteome</keyword>
<dbReference type="InParanoid" id="E2BMI0"/>
<evidence type="ECO:0008006" key="5">
    <source>
        <dbReference type="Google" id="ProtNLM"/>
    </source>
</evidence>
<dbReference type="Proteomes" id="UP000008237">
    <property type="component" value="Unassembled WGS sequence"/>
</dbReference>
<dbReference type="FunCoup" id="E2BMI0">
    <property type="interactions" value="5"/>
</dbReference>
<dbReference type="KEGG" id="hst:105184483"/>
<feature type="region of interest" description="Disordered" evidence="1">
    <location>
        <begin position="997"/>
        <end position="1016"/>
    </location>
</feature>
<evidence type="ECO:0000256" key="2">
    <source>
        <dbReference type="SAM" id="SignalP"/>
    </source>
</evidence>
<feature type="compositionally biased region" description="Basic and acidic residues" evidence="1">
    <location>
        <begin position="283"/>
        <end position="294"/>
    </location>
</feature>
<evidence type="ECO:0000313" key="3">
    <source>
        <dbReference type="EMBL" id="EFN83089.1"/>
    </source>
</evidence>
<feature type="compositionally biased region" description="Basic residues" evidence="1">
    <location>
        <begin position="790"/>
        <end position="800"/>
    </location>
</feature>
<name>E2BMI0_HARSA</name>
<dbReference type="EMBL" id="GL449233">
    <property type="protein sequence ID" value="EFN83089.1"/>
    <property type="molecule type" value="Genomic_DNA"/>
</dbReference>
<proteinExistence type="predicted"/>
<sequence length="1016" mass="112387">MLPKLLALLWAAIPIALSQSNYASQGNSIEYQPGLPPSTVLDGKVTKLDDISSEIYLNRTKANLNCGQGSMEVSLEFKEPFYGVAYADFDRNSACIFKGRGAQTAKLELPLKGCGTRQDPLRVFTNNVIVRFHPGLEMDGDEVITIVCRYPPPEVPAPPAPPASISATLAPAPVTEPPLKGFQILMIICAILFLSLLLLGLGCSYMCLKRRNVRVVHRHPFESGTGSEITKLSGSSLSNITMFEGLKIPRAHALLHAAAASTSGSEANLVIDHSDTLPSDYPSESHSEVDEERSLPVSSAGSYDNKAFVDHHEVQHQRQVEMRTSSSLYSETVAAEVETSSMTAANASRVMVPRHPVAVPIEPKFDVQMRVKRAPPPPPSPLPSESDVASVALERNLTTILEREESSLSRSLETSPYRMTTFSYVPELHGPPGGASSMSSISRQQTPPVYSRILRKQAERETSVIQEKLPSPVAEQPALQHHEIRRPRSLTSLNTELTETRSLTEVTDASHAKYRVASILAPTPPPPPPIVPTSSTTTTHTAIQHREHRLLRDEMAEPLVEPQVVAPRRPEITTHEVDDVFLRTVTEKKTIEDVERHCRQVTEYRARAQPPPDLKWDVTIRNYPTEDLPPPPPEWENFSDVSSASNLTITNEPTTSHQLADLAMDDEPDVNIEPTYTTRAEIPCRPPPAAARRSLDDSDADWYTRLARVLEPRYAAELTDDERAKWREIITTESTLRTLLTEAVVREDYELIRKDARYINLFPPAKWDVIIRILGPPSAHTGSTSSSGHGKNHGQRYKRSKSSEWDTRSRRSSLPTLYEYESDGGSSARTLGNQSHHLQTSQSATTMTAQSVGRSRRFAGSIHSRGAGGPGSEADLRSMSEMTVRDFARVDRDDLTSLSSFEGADSLVRSLSQPSLARSGSEFTEHWGMPSGILDLPQWAAEHDGASSVETTPRALRRGDRLEVLASFDEHRRAGLGPAITRSSRYSERELNVRVTESQRASDWFHDNSSEPEMQI</sequence>
<accession>E2BMI0</accession>
<feature type="chain" id="PRO_5003157938" description="ZP domain-containing protein" evidence="2">
    <location>
        <begin position="19"/>
        <end position="1016"/>
    </location>
</feature>
<organism evidence="4">
    <name type="scientific">Harpegnathos saltator</name>
    <name type="common">Jerdon's jumping ant</name>
    <dbReference type="NCBI Taxonomy" id="610380"/>
    <lineage>
        <taxon>Eukaryota</taxon>
        <taxon>Metazoa</taxon>
        <taxon>Ecdysozoa</taxon>
        <taxon>Arthropoda</taxon>
        <taxon>Hexapoda</taxon>
        <taxon>Insecta</taxon>
        <taxon>Pterygota</taxon>
        <taxon>Neoptera</taxon>
        <taxon>Endopterygota</taxon>
        <taxon>Hymenoptera</taxon>
        <taxon>Apocrita</taxon>
        <taxon>Aculeata</taxon>
        <taxon>Formicoidea</taxon>
        <taxon>Formicidae</taxon>
        <taxon>Ponerinae</taxon>
        <taxon>Ponerini</taxon>
        <taxon>Harpegnathos</taxon>
    </lineage>
</organism>
<dbReference type="PANTHER" id="PTHR46560">
    <property type="entry name" value="CYPHER, ISOFORM B"/>
    <property type="match status" value="1"/>
</dbReference>
<protein>
    <recommendedName>
        <fullName evidence="5">ZP domain-containing protein</fullName>
    </recommendedName>
</protein>
<feature type="region of interest" description="Disordered" evidence="1">
    <location>
        <begin position="274"/>
        <end position="297"/>
    </location>
</feature>
<dbReference type="STRING" id="610380.E2BMI0"/>
<evidence type="ECO:0000256" key="1">
    <source>
        <dbReference type="SAM" id="MobiDB-lite"/>
    </source>
</evidence>
<dbReference type="AlphaFoldDB" id="E2BMI0"/>
<dbReference type="PhylomeDB" id="E2BMI0"/>
<reference evidence="3 4" key="1">
    <citation type="journal article" date="2010" name="Science">
        <title>Genomic comparison of the ants Camponotus floridanus and Harpegnathos saltator.</title>
        <authorList>
            <person name="Bonasio R."/>
            <person name="Zhang G."/>
            <person name="Ye C."/>
            <person name="Mutti N.S."/>
            <person name="Fang X."/>
            <person name="Qin N."/>
            <person name="Donahue G."/>
            <person name="Yang P."/>
            <person name="Li Q."/>
            <person name="Li C."/>
            <person name="Zhang P."/>
            <person name="Huang Z."/>
            <person name="Berger S.L."/>
            <person name="Reinberg D."/>
            <person name="Wang J."/>
            <person name="Liebig J."/>
        </authorList>
    </citation>
    <scope>NUCLEOTIDE SEQUENCE [LARGE SCALE GENOMIC DNA]</scope>
    <source>
        <strain evidence="3 4">R22 G/1</strain>
    </source>
</reference>
<dbReference type="OrthoDB" id="10070678at2759"/>
<feature type="compositionally biased region" description="Low complexity" evidence="1">
    <location>
        <begin position="778"/>
        <end position="789"/>
    </location>
</feature>
<feature type="compositionally biased region" description="Low complexity" evidence="1">
    <location>
        <begin position="839"/>
        <end position="851"/>
    </location>
</feature>
<feature type="compositionally biased region" description="Polar residues" evidence="1">
    <location>
        <begin position="824"/>
        <end position="838"/>
    </location>
</feature>
<feature type="region of interest" description="Disordered" evidence="1">
    <location>
        <begin position="778"/>
        <end position="878"/>
    </location>
</feature>
<keyword evidence="2" id="KW-0732">Signal</keyword>
<evidence type="ECO:0000313" key="4">
    <source>
        <dbReference type="Proteomes" id="UP000008237"/>
    </source>
</evidence>
<dbReference type="PANTHER" id="PTHR46560:SF11">
    <property type="entry name" value="GH09980P"/>
    <property type="match status" value="1"/>
</dbReference>
<gene>
    <name evidence="3" type="ORF">EAI_00609</name>
</gene>